<feature type="domain" description="DUF4062" evidence="1">
    <location>
        <begin position="2"/>
        <end position="83"/>
    </location>
</feature>
<evidence type="ECO:0000313" key="3">
    <source>
        <dbReference type="Proteomes" id="UP000192445"/>
    </source>
</evidence>
<sequence length="373" mass="40664">MRIFISSVRRGLDEERDSLPGLISALGHTPVRFEDFSAQATPSREACLAALASADVCLFLLGPKYGHIFPETGQSATHDEWVAAQAAGIPRLVYRKLQVEFEPAQVDFTRIVQAYATGVFRDSFETTPELQTKVVQKIKELEAGTSPLSFARLAEPPEMRWTIDDTSINPLAGNDVPLLELHVLPLNFVGHSDRELEQLSTSLVDRIRTAGLVTGDVALSPSRSRDHVAVSVPSGRPRSWDAPQPGELAEVRLYKTGQISTRATLPKDGLGSILDDEALPQQITDLLKFIGALNIVQQDRIVVAAGVPCSARTSVDRFDPHQSRRSARLSHLSNFTLRTEADESVTLAALSTGAKEVAGPLSRALVRQHPTAR</sequence>
<reference evidence="2 3" key="1">
    <citation type="submission" date="2017-03" db="EMBL/GenBank/DDBJ databases">
        <title>Complete Genome Sequence of a natural compounds producer, Streptomyces violaceus S21.</title>
        <authorList>
            <person name="Zhong C."/>
            <person name="Zhao Z."/>
            <person name="Fu J."/>
            <person name="Zong G."/>
            <person name="Qin R."/>
            <person name="Cao G."/>
        </authorList>
    </citation>
    <scope>NUCLEOTIDE SEQUENCE [LARGE SCALE GENOMIC DNA]</scope>
    <source>
        <strain evidence="2 3">S21</strain>
    </source>
</reference>
<dbReference type="RefSeq" id="WP_083192715.1">
    <property type="nucleotide sequence ID" value="NZ_CP020570.1"/>
</dbReference>
<organism evidence="2 3">
    <name type="scientific">Streptomyces violaceoruber</name>
    <dbReference type="NCBI Taxonomy" id="1935"/>
    <lineage>
        <taxon>Bacteria</taxon>
        <taxon>Bacillati</taxon>
        <taxon>Actinomycetota</taxon>
        <taxon>Actinomycetes</taxon>
        <taxon>Kitasatosporales</taxon>
        <taxon>Streptomycetaceae</taxon>
        <taxon>Streptomyces</taxon>
        <taxon>Streptomyces violaceoruber group</taxon>
    </lineage>
</organism>
<evidence type="ECO:0000313" key="2">
    <source>
        <dbReference type="EMBL" id="ARF62606.1"/>
    </source>
</evidence>
<gene>
    <name evidence="2" type="ORF">B1H20_15305</name>
</gene>
<evidence type="ECO:0000259" key="1">
    <source>
        <dbReference type="Pfam" id="PF13271"/>
    </source>
</evidence>
<proteinExistence type="predicted"/>
<dbReference type="Pfam" id="PF13271">
    <property type="entry name" value="DUF4062"/>
    <property type="match status" value="1"/>
</dbReference>
<dbReference type="STRING" id="1935.B1H20_15305"/>
<dbReference type="InterPro" id="IPR025139">
    <property type="entry name" value="DUF4062"/>
</dbReference>
<dbReference type="EMBL" id="CP020570">
    <property type="protein sequence ID" value="ARF62606.1"/>
    <property type="molecule type" value="Genomic_DNA"/>
</dbReference>
<protein>
    <recommendedName>
        <fullName evidence="1">DUF4062 domain-containing protein</fullName>
    </recommendedName>
</protein>
<dbReference type="OrthoDB" id="3733286at2"/>
<dbReference type="AlphaFoldDB" id="A0A1V0UBV2"/>
<name>A0A1V0UBV2_STRVN</name>
<dbReference type="Proteomes" id="UP000192445">
    <property type="component" value="Chromosome"/>
</dbReference>
<accession>A0A1V0UBV2</accession>
<dbReference type="KEGG" id="svu:B1H20_15305"/>